<sequence>MFGRKLTGWLTGTLLLFLFCFASAEACTGVRLVAEDGSCVYGRSMEWGAFDLNSRVAIVPRGYAFRGLTPDGNNGKAWESVYGVVALDMLKKDTLSDGMNEKGLTAGLFYHPGTAEYMAYDPVNAKDTITAVDVVAYILTQYATVDEVKKGMDGVRLVAVVEEALEMPVDAHWIVTEPSGKSVVIECLKGKIRFFDNPLGVITNSPSYDWHMTNLRNYVKLTSEEAPSKDIEGVALNPTGGASGMVGLPGDFTPPSRFVRAVAWTQTARPTKHSSETVYEVFRILDNFNLPLGTGEGSDGIKGDLKGMRSTTLWTTAWDQHEHKLYFHTQHNRRVRKVDLDRIDFTKNMIWHITLDSKKEQDVWDITPSV</sequence>
<dbReference type="EMBL" id="CAADHO010000004">
    <property type="protein sequence ID" value="VFQ44801.1"/>
    <property type="molecule type" value="Genomic_DNA"/>
</dbReference>
<dbReference type="InterPro" id="IPR029055">
    <property type="entry name" value="Ntn_hydrolases_N"/>
</dbReference>
<dbReference type="PANTHER" id="PTHR35527">
    <property type="entry name" value="CHOLOYLGLYCINE HYDROLASE"/>
    <property type="match status" value="1"/>
</dbReference>
<evidence type="ECO:0000256" key="1">
    <source>
        <dbReference type="ARBA" id="ARBA00006625"/>
    </source>
</evidence>
<evidence type="ECO:0000256" key="3">
    <source>
        <dbReference type="SAM" id="SignalP"/>
    </source>
</evidence>
<evidence type="ECO:0000256" key="2">
    <source>
        <dbReference type="ARBA" id="ARBA00022801"/>
    </source>
</evidence>
<evidence type="ECO:0000259" key="4">
    <source>
        <dbReference type="Pfam" id="PF02275"/>
    </source>
</evidence>
<accession>A0A4U8YM40</accession>
<dbReference type="AlphaFoldDB" id="A0A4U8YM40"/>
<dbReference type="RefSeq" id="WP_180140719.1">
    <property type="nucleotide sequence ID" value="NZ_CAADHO010000004.1"/>
</dbReference>
<name>A0A4U8YM40_9BACT</name>
<dbReference type="InterPro" id="IPR052193">
    <property type="entry name" value="Peptidase_C59"/>
</dbReference>
<evidence type="ECO:0000313" key="6">
    <source>
        <dbReference type="Proteomes" id="UP000507962"/>
    </source>
</evidence>
<protein>
    <submittedName>
        <fullName evidence="5">Nucleophile aminohydrolases n-terminal</fullName>
    </submittedName>
</protein>
<feature type="domain" description="Choloylglycine hydrolase/NAAA C-terminal" evidence="4">
    <location>
        <begin position="27"/>
        <end position="344"/>
    </location>
</feature>
<organism evidence="5 6">
    <name type="scientific">Desulfoluna butyratoxydans</name>
    <dbReference type="NCBI Taxonomy" id="231438"/>
    <lineage>
        <taxon>Bacteria</taxon>
        <taxon>Pseudomonadati</taxon>
        <taxon>Thermodesulfobacteriota</taxon>
        <taxon>Desulfobacteria</taxon>
        <taxon>Desulfobacterales</taxon>
        <taxon>Desulfolunaceae</taxon>
        <taxon>Desulfoluna</taxon>
    </lineage>
</organism>
<dbReference type="Gene3D" id="3.60.60.10">
    <property type="entry name" value="Penicillin V Acylase, Chain A"/>
    <property type="match status" value="1"/>
</dbReference>
<keyword evidence="3" id="KW-0732">Signal</keyword>
<gene>
    <name evidence="5" type="ORF">MSL71_24580</name>
</gene>
<reference evidence="5 6" key="1">
    <citation type="submission" date="2019-03" db="EMBL/GenBank/DDBJ databases">
        <authorList>
            <person name="Nijsse B."/>
        </authorList>
    </citation>
    <scope>NUCLEOTIDE SEQUENCE [LARGE SCALE GENOMIC DNA]</scope>
    <source>
        <strain evidence="5">Desulfoluna butyratoxydans MSL71</strain>
    </source>
</reference>
<keyword evidence="6" id="KW-1185">Reference proteome</keyword>
<comment type="similarity">
    <text evidence="1">Belongs to the peptidase C59 family.</text>
</comment>
<dbReference type="PANTHER" id="PTHR35527:SF2">
    <property type="entry name" value="HYDROLASE"/>
    <property type="match status" value="1"/>
</dbReference>
<dbReference type="Proteomes" id="UP000507962">
    <property type="component" value="Unassembled WGS sequence"/>
</dbReference>
<dbReference type="Pfam" id="PF02275">
    <property type="entry name" value="CBAH"/>
    <property type="match status" value="1"/>
</dbReference>
<dbReference type="GO" id="GO:0016787">
    <property type="term" value="F:hydrolase activity"/>
    <property type="evidence" value="ECO:0007669"/>
    <property type="project" value="UniProtKB-KW"/>
</dbReference>
<dbReference type="CDD" id="cd00542">
    <property type="entry name" value="Ntn_PVA"/>
    <property type="match status" value="1"/>
</dbReference>
<feature type="chain" id="PRO_5020635566" evidence="3">
    <location>
        <begin position="25"/>
        <end position="370"/>
    </location>
</feature>
<proteinExistence type="inferred from homology"/>
<dbReference type="SUPFAM" id="SSF56235">
    <property type="entry name" value="N-terminal nucleophile aminohydrolases (Ntn hydrolases)"/>
    <property type="match status" value="1"/>
</dbReference>
<evidence type="ECO:0000313" key="5">
    <source>
        <dbReference type="EMBL" id="VFQ44801.1"/>
    </source>
</evidence>
<dbReference type="InterPro" id="IPR029132">
    <property type="entry name" value="CBAH/NAAA_C"/>
</dbReference>
<keyword evidence="2 5" id="KW-0378">Hydrolase</keyword>
<feature type="signal peptide" evidence="3">
    <location>
        <begin position="1"/>
        <end position="24"/>
    </location>
</feature>